<evidence type="ECO:0000256" key="1">
    <source>
        <dbReference type="ARBA" id="ARBA00008226"/>
    </source>
</evidence>
<dbReference type="InterPro" id="IPR015807">
    <property type="entry name" value="His-tRNA-ligase"/>
</dbReference>
<feature type="binding site" evidence="11">
    <location>
        <position position="133"/>
    </location>
    <ligand>
        <name>L-histidine</name>
        <dbReference type="ChEBI" id="CHEBI:57595"/>
    </ligand>
</feature>
<dbReference type="Gene3D" id="3.40.50.800">
    <property type="entry name" value="Anticodon-binding domain"/>
    <property type="match status" value="1"/>
</dbReference>
<feature type="binding site" evidence="11">
    <location>
        <position position="129"/>
    </location>
    <ligand>
        <name>L-histidine</name>
        <dbReference type="ChEBI" id="CHEBI:57595"/>
    </ligand>
</feature>
<dbReference type="Proteomes" id="UP000266693">
    <property type="component" value="Unassembled WGS sequence"/>
</dbReference>
<dbReference type="InterPro" id="IPR036621">
    <property type="entry name" value="Anticodon-bd_dom_sf"/>
</dbReference>
<dbReference type="InterPro" id="IPR004516">
    <property type="entry name" value="HisRS/HisZ"/>
</dbReference>
<evidence type="ECO:0000256" key="11">
    <source>
        <dbReference type="PIRSR" id="PIRSR001549-1"/>
    </source>
</evidence>
<dbReference type="AlphaFoldDB" id="A0A396RPT3"/>
<keyword evidence="3 10" id="KW-0963">Cytoplasm</keyword>
<dbReference type="NCBIfam" id="TIGR00442">
    <property type="entry name" value="hisS"/>
    <property type="match status" value="1"/>
</dbReference>
<dbReference type="Pfam" id="PF03129">
    <property type="entry name" value="HGTP_anticodon"/>
    <property type="match status" value="1"/>
</dbReference>
<comment type="catalytic activity">
    <reaction evidence="9 10">
        <text>tRNA(His) + L-histidine + ATP = L-histidyl-tRNA(His) + AMP + diphosphate + H(+)</text>
        <dbReference type="Rhea" id="RHEA:17313"/>
        <dbReference type="Rhea" id="RHEA-COMP:9665"/>
        <dbReference type="Rhea" id="RHEA-COMP:9689"/>
        <dbReference type="ChEBI" id="CHEBI:15378"/>
        <dbReference type="ChEBI" id="CHEBI:30616"/>
        <dbReference type="ChEBI" id="CHEBI:33019"/>
        <dbReference type="ChEBI" id="CHEBI:57595"/>
        <dbReference type="ChEBI" id="CHEBI:78442"/>
        <dbReference type="ChEBI" id="CHEBI:78527"/>
        <dbReference type="ChEBI" id="CHEBI:456215"/>
        <dbReference type="EC" id="6.1.1.21"/>
    </reaction>
</comment>
<keyword evidence="5 10" id="KW-0547">Nucleotide-binding</keyword>
<dbReference type="RefSeq" id="WP_118865326.1">
    <property type="nucleotide sequence ID" value="NZ_QWLV01000012.1"/>
</dbReference>
<comment type="subcellular location">
    <subcellularLocation>
        <location evidence="10">Cytoplasm</location>
    </subcellularLocation>
</comment>
<dbReference type="InterPro" id="IPR041715">
    <property type="entry name" value="HisRS-like_core"/>
</dbReference>
<keyword evidence="14" id="KW-1185">Reference proteome</keyword>
<feature type="binding site" evidence="11">
    <location>
        <begin position="265"/>
        <end position="266"/>
    </location>
    <ligand>
        <name>L-histidine</name>
        <dbReference type="ChEBI" id="CHEBI:57595"/>
    </ligand>
</feature>
<keyword evidence="4 10" id="KW-0436">Ligase</keyword>
<comment type="similarity">
    <text evidence="1 10">Belongs to the class-II aminoacyl-tRNA synthetase family.</text>
</comment>
<dbReference type="SUPFAM" id="SSF52954">
    <property type="entry name" value="Class II aaRS ABD-related"/>
    <property type="match status" value="1"/>
</dbReference>
<evidence type="ECO:0000256" key="9">
    <source>
        <dbReference type="ARBA" id="ARBA00047639"/>
    </source>
</evidence>
<dbReference type="HAMAP" id="MF_00127">
    <property type="entry name" value="His_tRNA_synth"/>
    <property type="match status" value="1"/>
</dbReference>
<dbReference type="InterPro" id="IPR033656">
    <property type="entry name" value="HisRS_anticodon"/>
</dbReference>
<evidence type="ECO:0000259" key="12">
    <source>
        <dbReference type="PROSITE" id="PS50862"/>
    </source>
</evidence>
<dbReference type="PIRSF" id="PIRSF001549">
    <property type="entry name" value="His-tRNA_synth"/>
    <property type="match status" value="1"/>
</dbReference>
<feature type="domain" description="Aminoacyl-transfer RNA synthetases class-II family profile" evidence="12">
    <location>
        <begin position="1"/>
        <end position="332"/>
    </location>
</feature>
<evidence type="ECO:0000313" key="13">
    <source>
        <dbReference type="EMBL" id="RHW16273.1"/>
    </source>
</evidence>
<evidence type="ECO:0000313" key="14">
    <source>
        <dbReference type="Proteomes" id="UP000266693"/>
    </source>
</evidence>
<dbReference type="GO" id="GO:0005524">
    <property type="term" value="F:ATP binding"/>
    <property type="evidence" value="ECO:0007669"/>
    <property type="project" value="UniProtKB-UniRule"/>
</dbReference>
<dbReference type="GO" id="GO:0005737">
    <property type="term" value="C:cytoplasm"/>
    <property type="evidence" value="ECO:0007669"/>
    <property type="project" value="UniProtKB-SubCell"/>
</dbReference>
<keyword evidence="6 10" id="KW-0067">ATP-binding</keyword>
<accession>A0A396RPT3</accession>
<evidence type="ECO:0000256" key="2">
    <source>
        <dbReference type="ARBA" id="ARBA00011738"/>
    </source>
</evidence>
<dbReference type="InterPro" id="IPR006195">
    <property type="entry name" value="aa-tRNA-synth_II"/>
</dbReference>
<comment type="subunit">
    <text evidence="2 10">Homodimer.</text>
</comment>
<sequence>MANGKTPQRIRGTQDIFGEDQRRFQHVVDTFDRVRRLYAFQRVELPVFEATAVFARSLGETTDVVSKEMYSFEDRGGDSITLRPEFTAGIARAYLTEGWQQHAPLKIATHGPVFRYERPQKGRYRQFHQIDAEIIGAAEPQADVELLALADQLLKELGIADGVTLQLNTLGDAETRDAWREALVAHFEKHRGDLSEDSLARLDKNPLRILDSKDPRDRPIADTAPDIDAHLSSAAGGFFESVTKGLEAAGVAWTRNSRLVRGLDYYRHTAFEFVTDRLGAQGTVLAGGRYDGLIGQLGGPETPGVGWAAGIERLAMLVEEPTEARFDAVVVPMGDAAILRGQAIVTELRRAGVSADMAFRGNMKKRMAKADALNARYAIILGDDEIAKGEATIKALDDGAQASARFELLPWTIFDLVFEDIGYEDRKESKPPLASRMPTKKAGEVYWTR</sequence>
<dbReference type="OrthoDB" id="9800814at2"/>
<dbReference type="SUPFAM" id="SSF55681">
    <property type="entry name" value="Class II aaRS and biotin synthetases"/>
    <property type="match status" value="1"/>
</dbReference>
<protein>
    <recommendedName>
        <fullName evidence="10">Histidine--tRNA ligase</fullName>
        <ecNumber evidence="10">6.1.1.21</ecNumber>
    </recommendedName>
    <alternativeName>
        <fullName evidence="10">Histidyl-tRNA synthetase</fullName>
        <shortName evidence="10">HisRS</shortName>
    </alternativeName>
</protein>
<organism evidence="13 14">
    <name type="scientific">Sphingomonas gilva</name>
    <dbReference type="NCBI Taxonomy" id="2305907"/>
    <lineage>
        <taxon>Bacteria</taxon>
        <taxon>Pseudomonadati</taxon>
        <taxon>Pseudomonadota</taxon>
        <taxon>Alphaproteobacteria</taxon>
        <taxon>Sphingomonadales</taxon>
        <taxon>Sphingomonadaceae</taxon>
        <taxon>Sphingomonas</taxon>
    </lineage>
</organism>
<evidence type="ECO:0000256" key="7">
    <source>
        <dbReference type="ARBA" id="ARBA00022917"/>
    </source>
</evidence>
<dbReference type="PANTHER" id="PTHR43707:SF1">
    <property type="entry name" value="HISTIDINE--TRNA LIGASE, MITOCHONDRIAL-RELATED"/>
    <property type="match status" value="1"/>
</dbReference>
<dbReference type="InterPro" id="IPR045864">
    <property type="entry name" value="aa-tRNA-synth_II/BPL/LPL"/>
</dbReference>
<dbReference type="EC" id="6.1.1.21" evidence="10"/>
<feature type="binding site" evidence="11">
    <location>
        <begin position="85"/>
        <end position="87"/>
    </location>
    <ligand>
        <name>L-histidine</name>
        <dbReference type="ChEBI" id="CHEBI:57595"/>
    </ligand>
</feature>
<dbReference type="PROSITE" id="PS50862">
    <property type="entry name" value="AA_TRNA_LIGASE_II"/>
    <property type="match status" value="1"/>
</dbReference>
<evidence type="ECO:0000256" key="6">
    <source>
        <dbReference type="ARBA" id="ARBA00022840"/>
    </source>
</evidence>
<evidence type="ECO:0000256" key="8">
    <source>
        <dbReference type="ARBA" id="ARBA00023146"/>
    </source>
</evidence>
<dbReference type="GO" id="GO:0004821">
    <property type="term" value="F:histidine-tRNA ligase activity"/>
    <property type="evidence" value="ECO:0007669"/>
    <property type="project" value="UniProtKB-UniRule"/>
</dbReference>
<name>A0A396RPT3_9SPHN</name>
<comment type="caution">
    <text evidence="13">The sequence shown here is derived from an EMBL/GenBank/DDBJ whole genome shotgun (WGS) entry which is preliminary data.</text>
</comment>
<dbReference type="InterPro" id="IPR004154">
    <property type="entry name" value="Anticodon-bd"/>
</dbReference>
<evidence type="ECO:0000256" key="3">
    <source>
        <dbReference type="ARBA" id="ARBA00022490"/>
    </source>
</evidence>
<feature type="binding site" evidence="11">
    <location>
        <position position="115"/>
    </location>
    <ligand>
        <name>L-histidine</name>
        <dbReference type="ChEBI" id="CHEBI:57595"/>
    </ligand>
</feature>
<feature type="binding site" evidence="11">
    <location>
        <position position="261"/>
    </location>
    <ligand>
        <name>L-histidine</name>
        <dbReference type="ChEBI" id="CHEBI:57595"/>
    </ligand>
</feature>
<dbReference type="CDD" id="cd00859">
    <property type="entry name" value="HisRS_anticodon"/>
    <property type="match status" value="1"/>
</dbReference>
<dbReference type="PANTHER" id="PTHR43707">
    <property type="entry name" value="HISTIDYL-TRNA SYNTHETASE"/>
    <property type="match status" value="1"/>
</dbReference>
<dbReference type="Pfam" id="PF13393">
    <property type="entry name" value="tRNA-synt_His"/>
    <property type="match status" value="1"/>
</dbReference>
<dbReference type="GO" id="GO:0006427">
    <property type="term" value="P:histidyl-tRNA aminoacylation"/>
    <property type="evidence" value="ECO:0007669"/>
    <property type="project" value="UniProtKB-UniRule"/>
</dbReference>
<gene>
    <name evidence="10" type="primary">hisS</name>
    <name evidence="13" type="ORF">D1610_16660</name>
</gene>
<keyword evidence="8 10" id="KW-0030">Aminoacyl-tRNA synthetase</keyword>
<evidence type="ECO:0000256" key="5">
    <source>
        <dbReference type="ARBA" id="ARBA00022741"/>
    </source>
</evidence>
<evidence type="ECO:0000256" key="10">
    <source>
        <dbReference type="HAMAP-Rule" id="MF_00127"/>
    </source>
</evidence>
<dbReference type="EMBL" id="QWLV01000012">
    <property type="protein sequence ID" value="RHW16273.1"/>
    <property type="molecule type" value="Genomic_DNA"/>
</dbReference>
<keyword evidence="7 10" id="KW-0648">Protein biosynthesis</keyword>
<dbReference type="Gene3D" id="3.30.930.10">
    <property type="entry name" value="Bira Bifunctional Protein, Domain 2"/>
    <property type="match status" value="1"/>
</dbReference>
<evidence type="ECO:0000256" key="4">
    <source>
        <dbReference type="ARBA" id="ARBA00022598"/>
    </source>
</evidence>
<proteinExistence type="inferred from homology"/>
<reference evidence="13 14" key="1">
    <citation type="submission" date="2018-08" db="EMBL/GenBank/DDBJ databases">
        <title>The multiple taxonomic identification of Sphingomonas gilva.</title>
        <authorList>
            <person name="Zhu D."/>
            <person name="Zheng S."/>
        </authorList>
    </citation>
    <scope>NUCLEOTIDE SEQUENCE [LARGE SCALE GENOMIC DNA]</scope>
    <source>
        <strain evidence="13 14">ZDH117</strain>
    </source>
</reference>
<dbReference type="CDD" id="cd00773">
    <property type="entry name" value="HisRS-like_core"/>
    <property type="match status" value="1"/>
</dbReference>